<dbReference type="AlphaFoldDB" id="A0A426ZGH8"/>
<dbReference type="EMBL" id="AMZH03006731">
    <property type="protein sequence ID" value="RRT63077.1"/>
    <property type="molecule type" value="Genomic_DNA"/>
</dbReference>
<reference evidence="2 3" key="1">
    <citation type="journal article" date="2014" name="Agronomy (Basel)">
        <title>A Draft Genome Sequence for Ensete ventricosum, the Drought-Tolerant Tree Against Hunger.</title>
        <authorList>
            <person name="Harrison J."/>
            <person name="Moore K.A."/>
            <person name="Paszkiewicz K."/>
            <person name="Jones T."/>
            <person name="Grant M."/>
            <person name="Ambacheew D."/>
            <person name="Muzemil S."/>
            <person name="Studholme D.J."/>
        </authorList>
    </citation>
    <scope>NUCLEOTIDE SEQUENCE [LARGE SCALE GENOMIC DNA]</scope>
</reference>
<accession>A0A426ZGH8</accession>
<feature type="region of interest" description="Disordered" evidence="1">
    <location>
        <begin position="1"/>
        <end position="22"/>
    </location>
</feature>
<name>A0A426ZGH8_ENSVE</name>
<sequence length="79" mass="8665">MSRGETFLLPAGNGSSEKMATLPRSPHVGRRFFSPWATDRAKKSPGSPLLLSPSLTDTTRNRLATFEINRYRPTATGDS</sequence>
<comment type="caution">
    <text evidence="2">The sequence shown here is derived from an EMBL/GenBank/DDBJ whole genome shotgun (WGS) entry which is preliminary data.</text>
</comment>
<gene>
    <name evidence="2" type="ORF">B296_00042987</name>
</gene>
<dbReference type="Proteomes" id="UP000287651">
    <property type="component" value="Unassembled WGS sequence"/>
</dbReference>
<evidence type="ECO:0000313" key="2">
    <source>
        <dbReference type="EMBL" id="RRT63077.1"/>
    </source>
</evidence>
<evidence type="ECO:0000313" key="3">
    <source>
        <dbReference type="Proteomes" id="UP000287651"/>
    </source>
</evidence>
<organism evidence="2 3">
    <name type="scientific">Ensete ventricosum</name>
    <name type="common">Abyssinian banana</name>
    <name type="synonym">Musa ensete</name>
    <dbReference type="NCBI Taxonomy" id="4639"/>
    <lineage>
        <taxon>Eukaryota</taxon>
        <taxon>Viridiplantae</taxon>
        <taxon>Streptophyta</taxon>
        <taxon>Embryophyta</taxon>
        <taxon>Tracheophyta</taxon>
        <taxon>Spermatophyta</taxon>
        <taxon>Magnoliopsida</taxon>
        <taxon>Liliopsida</taxon>
        <taxon>Zingiberales</taxon>
        <taxon>Musaceae</taxon>
        <taxon>Ensete</taxon>
    </lineage>
</organism>
<protein>
    <submittedName>
        <fullName evidence="2">Uncharacterized protein</fullName>
    </submittedName>
</protein>
<evidence type="ECO:0000256" key="1">
    <source>
        <dbReference type="SAM" id="MobiDB-lite"/>
    </source>
</evidence>
<proteinExistence type="predicted"/>